<organism evidence="8 9">
    <name type="scientific">Methanobrevibacter millerae</name>
    <dbReference type="NCBI Taxonomy" id="230361"/>
    <lineage>
        <taxon>Archaea</taxon>
        <taxon>Methanobacteriati</taxon>
        <taxon>Methanobacteriota</taxon>
        <taxon>Methanomada group</taxon>
        <taxon>Methanobacteria</taxon>
        <taxon>Methanobacteriales</taxon>
        <taxon>Methanobacteriaceae</taxon>
        <taxon>Methanobrevibacter</taxon>
    </lineage>
</organism>
<feature type="transmembrane region" description="Helical" evidence="7">
    <location>
        <begin position="140"/>
        <end position="159"/>
    </location>
</feature>
<accession>A0A1G5UUK2</accession>
<dbReference type="NCBIfam" id="TIGR00797">
    <property type="entry name" value="matE"/>
    <property type="match status" value="1"/>
</dbReference>
<dbReference type="Proteomes" id="UP000323439">
    <property type="component" value="Unassembled WGS sequence"/>
</dbReference>
<dbReference type="GO" id="GO:0005886">
    <property type="term" value="C:plasma membrane"/>
    <property type="evidence" value="ECO:0007669"/>
    <property type="project" value="UniProtKB-SubCell"/>
</dbReference>
<keyword evidence="4 7" id="KW-0812">Transmembrane</keyword>
<dbReference type="GO" id="GO:0015297">
    <property type="term" value="F:antiporter activity"/>
    <property type="evidence" value="ECO:0007669"/>
    <property type="project" value="InterPro"/>
</dbReference>
<feature type="transmembrane region" description="Helical" evidence="7">
    <location>
        <begin position="21"/>
        <end position="41"/>
    </location>
</feature>
<protein>
    <submittedName>
        <fullName evidence="8">Putative efflux protein, MATE family</fullName>
    </submittedName>
</protein>
<evidence type="ECO:0000313" key="8">
    <source>
        <dbReference type="EMBL" id="SDA37314.1"/>
    </source>
</evidence>
<feature type="transmembrane region" description="Helical" evidence="7">
    <location>
        <begin position="365"/>
        <end position="386"/>
    </location>
</feature>
<dbReference type="CDD" id="cd13147">
    <property type="entry name" value="MATE_MJ0709_like"/>
    <property type="match status" value="1"/>
</dbReference>
<evidence type="ECO:0000256" key="3">
    <source>
        <dbReference type="ARBA" id="ARBA00022475"/>
    </source>
</evidence>
<dbReference type="InterPro" id="IPR052031">
    <property type="entry name" value="Membrane_Transporter-Flippase"/>
</dbReference>
<dbReference type="PANTHER" id="PTHR43549:SF2">
    <property type="entry name" value="MULTIDRUG RESISTANCE PROTEIN NORM-RELATED"/>
    <property type="match status" value="1"/>
</dbReference>
<evidence type="ECO:0000256" key="2">
    <source>
        <dbReference type="ARBA" id="ARBA00022448"/>
    </source>
</evidence>
<feature type="transmembrane region" description="Helical" evidence="7">
    <location>
        <begin position="253"/>
        <end position="271"/>
    </location>
</feature>
<evidence type="ECO:0000256" key="7">
    <source>
        <dbReference type="SAM" id="Phobius"/>
    </source>
</evidence>
<name>A0A1G5UUK2_9EURY</name>
<comment type="subcellular location">
    <subcellularLocation>
        <location evidence="1">Cell membrane</location>
        <topology evidence="1">Multi-pass membrane protein</topology>
    </subcellularLocation>
</comment>
<dbReference type="EMBL" id="FMXB01000001">
    <property type="protein sequence ID" value="SDA37314.1"/>
    <property type="molecule type" value="Genomic_DNA"/>
</dbReference>
<dbReference type="InterPro" id="IPR002528">
    <property type="entry name" value="MATE_fam"/>
</dbReference>
<dbReference type="PANTHER" id="PTHR43549">
    <property type="entry name" value="MULTIDRUG RESISTANCE PROTEIN YPNP-RELATED"/>
    <property type="match status" value="1"/>
</dbReference>
<dbReference type="Pfam" id="PF01554">
    <property type="entry name" value="MatE"/>
    <property type="match status" value="2"/>
</dbReference>
<dbReference type="STRING" id="230361.sm9_1794"/>
<feature type="transmembrane region" description="Helical" evidence="7">
    <location>
        <begin position="406"/>
        <end position="426"/>
    </location>
</feature>
<dbReference type="GO" id="GO:0042910">
    <property type="term" value="F:xenobiotic transmembrane transporter activity"/>
    <property type="evidence" value="ECO:0007669"/>
    <property type="project" value="InterPro"/>
</dbReference>
<dbReference type="InterPro" id="IPR048279">
    <property type="entry name" value="MdtK-like"/>
</dbReference>
<dbReference type="OrthoDB" id="214119at2157"/>
<reference evidence="8 9" key="1">
    <citation type="submission" date="2016-10" db="EMBL/GenBank/DDBJ databases">
        <authorList>
            <person name="Varghese N."/>
            <person name="Submissions S."/>
        </authorList>
    </citation>
    <scope>NUCLEOTIDE SEQUENCE [LARGE SCALE GENOMIC DNA]</scope>
    <source>
        <strain evidence="8 9">DSM 16643</strain>
    </source>
</reference>
<feature type="transmembrane region" description="Helical" evidence="7">
    <location>
        <begin position="283"/>
        <end position="310"/>
    </location>
</feature>
<keyword evidence="6 7" id="KW-0472">Membrane</keyword>
<dbReference type="RefSeq" id="WP_149730748.1">
    <property type="nucleotide sequence ID" value="NZ_FMXB01000001.1"/>
</dbReference>
<evidence type="ECO:0000256" key="1">
    <source>
        <dbReference type="ARBA" id="ARBA00004651"/>
    </source>
</evidence>
<evidence type="ECO:0000256" key="6">
    <source>
        <dbReference type="ARBA" id="ARBA00023136"/>
    </source>
</evidence>
<evidence type="ECO:0000313" key="9">
    <source>
        <dbReference type="Proteomes" id="UP000323439"/>
    </source>
</evidence>
<gene>
    <name evidence="8" type="ORF">SAMN02910315_00092</name>
</gene>
<keyword evidence="3" id="KW-1003">Cell membrane</keyword>
<keyword evidence="9" id="KW-1185">Reference proteome</keyword>
<dbReference type="PIRSF" id="PIRSF006603">
    <property type="entry name" value="DinF"/>
    <property type="match status" value="1"/>
</dbReference>
<proteinExistence type="predicted"/>
<feature type="transmembrane region" description="Helical" evidence="7">
    <location>
        <begin position="53"/>
        <end position="82"/>
    </location>
</feature>
<evidence type="ECO:0000256" key="5">
    <source>
        <dbReference type="ARBA" id="ARBA00022989"/>
    </source>
</evidence>
<sequence length="457" mass="49218">MLGNDSLNSVDIMLGNPKQALLKMSIPLIISLLISSLYNLIDAAWVSGLGADALAGVGFFTPIFMILVGFGNGLGAGSAFAISKYVGEENKPKADNASIHSIFINVILSVIITIILLLFLETILDAMGAGQTINYATDYGVIMLAGSILVIMSNALYGIYRGEGDTQRPMYAMAASAILNMILDPIFIYSLNMGVKGAAIATLISSLFVILILIYWLYIKKDTYLKPVLSNFAFKRDISFDIIKVGIPASLQLLNNAFFAAVFSALLAFVSSTDSVAVYSTGWRIVTIGTTPMLAIGTALISIIAANYGAKNYENIKIAHRYAMKISMVFAFLVAILTNVFAGDIASLFTSTGSSARIAGELTSFLQWIVIYYPTMAVGVASTYVFQGIGRGVTAMFQTIMRETGFTIFFAVLLAVVFDFGVWGAWMGIVLGEVVSNNITMVWADLTIKKLININDD</sequence>
<feature type="transmembrane region" description="Helical" evidence="7">
    <location>
        <begin position="102"/>
        <end position="120"/>
    </location>
</feature>
<keyword evidence="5 7" id="KW-1133">Transmembrane helix</keyword>
<dbReference type="AlphaFoldDB" id="A0A1G5UUK2"/>
<feature type="transmembrane region" description="Helical" evidence="7">
    <location>
        <begin position="197"/>
        <end position="218"/>
    </location>
</feature>
<feature type="transmembrane region" description="Helical" evidence="7">
    <location>
        <begin position="322"/>
        <end position="345"/>
    </location>
</feature>
<feature type="transmembrane region" description="Helical" evidence="7">
    <location>
        <begin position="171"/>
        <end position="191"/>
    </location>
</feature>
<evidence type="ECO:0000256" key="4">
    <source>
        <dbReference type="ARBA" id="ARBA00022692"/>
    </source>
</evidence>
<keyword evidence="2" id="KW-0813">Transport</keyword>